<dbReference type="PANTHER" id="PTHR46697:SF1">
    <property type="entry name" value="FORMIN-BINDING PROTEIN 4"/>
    <property type="match status" value="1"/>
</dbReference>
<feature type="region of interest" description="Disordered" evidence="1">
    <location>
        <begin position="418"/>
        <end position="441"/>
    </location>
</feature>
<dbReference type="Pfam" id="PF00397">
    <property type="entry name" value="WW"/>
    <property type="match status" value="1"/>
</dbReference>
<evidence type="ECO:0000313" key="4">
    <source>
        <dbReference type="Proteomes" id="UP000018050"/>
    </source>
</evidence>
<protein>
    <recommendedName>
        <fullName evidence="2">WW domain-containing protein</fullName>
    </recommendedName>
</protein>
<dbReference type="SUPFAM" id="SSF51045">
    <property type="entry name" value="WW domain"/>
    <property type="match status" value="1"/>
</dbReference>
<keyword evidence="4" id="KW-1185">Reference proteome</keyword>
<feature type="compositionally biased region" description="Basic and acidic residues" evidence="1">
    <location>
        <begin position="766"/>
        <end position="777"/>
    </location>
</feature>
<feature type="compositionally biased region" description="Basic and acidic residues" evidence="1">
    <location>
        <begin position="746"/>
        <end position="758"/>
    </location>
</feature>
<dbReference type="Gene3D" id="2.20.70.10">
    <property type="match status" value="1"/>
</dbReference>
<dbReference type="InterPro" id="IPR036020">
    <property type="entry name" value="WW_dom_sf"/>
</dbReference>
<dbReference type="PANTHER" id="PTHR46697">
    <property type="entry name" value="FORMIN-BINDING PROTEIN 4"/>
    <property type="match status" value="1"/>
</dbReference>
<evidence type="ECO:0000313" key="3">
    <source>
        <dbReference type="EMBL" id="CDI78234.1"/>
    </source>
</evidence>
<dbReference type="RefSeq" id="XP_013251503.1">
    <property type="nucleotide sequence ID" value="XM_013396049.1"/>
</dbReference>
<evidence type="ECO:0000259" key="2">
    <source>
        <dbReference type="PROSITE" id="PS50020"/>
    </source>
</evidence>
<dbReference type="InterPro" id="IPR001202">
    <property type="entry name" value="WW_dom"/>
</dbReference>
<dbReference type="VEuPathDB" id="ToxoDB:EAH_00000890"/>
<name>U6GI27_EIMAC</name>
<dbReference type="OMA" id="NVEKEWA"/>
<dbReference type="InterPro" id="IPR053076">
    <property type="entry name" value="WW_domain_protein"/>
</dbReference>
<feature type="compositionally biased region" description="Polar residues" evidence="1">
    <location>
        <begin position="127"/>
        <end position="136"/>
    </location>
</feature>
<dbReference type="SMART" id="SM00456">
    <property type="entry name" value="WW"/>
    <property type="match status" value="1"/>
</dbReference>
<feature type="region of interest" description="Disordered" evidence="1">
    <location>
        <begin position="236"/>
        <end position="299"/>
    </location>
</feature>
<feature type="compositionally biased region" description="Basic and acidic residues" evidence="1">
    <location>
        <begin position="206"/>
        <end position="220"/>
    </location>
</feature>
<gene>
    <name evidence="3" type="ORF">EAH_00000890</name>
</gene>
<feature type="compositionally biased region" description="Pro residues" evidence="1">
    <location>
        <begin position="638"/>
        <end position="652"/>
    </location>
</feature>
<feature type="compositionally biased region" description="Polar residues" evidence="1">
    <location>
        <begin position="244"/>
        <end position="299"/>
    </location>
</feature>
<dbReference type="CDD" id="cd00201">
    <property type="entry name" value="WW"/>
    <property type="match status" value="1"/>
</dbReference>
<evidence type="ECO:0000256" key="1">
    <source>
        <dbReference type="SAM" id="MobiDB-lite"/>
    </source>
</evidence>
<dbReference type="PROSITE" id="PS50020">
    <property type="entry name" value="WW_DOMAIN_2"/>
    <property type="match status" value="1"/>
</dbReference>
<dbReference type="EMBL" id="HG670841">
    <property type="protein sequence ID" value="CDI78234.1"/>
    <property type="molecule type" value="Genomic_DNA"/>
</dbReference>
<sequence>MTGSDEGLPGRDLLTLEKQEDELESSDAKAQDEDVEQTSCRTAPPQAPTCTEPELPDQARTSVREAASHFASPAPVEGAPSDNDISTHNSLPAAPATDARCKDSDPPEEDVAPEITADAIAAASAAFNTKSEQSQPDAPASTVVEPSVPQSMASEMPPPAFLPRQLRMKRHANKARAPAASSALVSTTPTAAVQTHEEGEQQEAQAHSDNEQAAKSDSSKVDDEFVLFMKEIQQLDSQREAEQKNSISGGQEATSTASVADTPEDSQQLAVLSPSASESPQNIADQRMETTASREQQQQHGNVAAWQAVVDAVTGKTYYWNVTTDEVTWELPGSLVHTSAAQGEMHDEQQQQQDLRQWAASKFRLTQELPTCSEKVQQLIFQLDFMEEELDAEHDSSSMTQAAVPSEKADISLRLQRFRSMRRQREPQRQKRLQEGKASGSDDEFLKELIDLQLQQDRRTDPSQCLACRQRLAESRGTQPQQAKVRSLASSLARRLGNVEKEWASAMLAALKARLDDWIDGGLSSSFFLKRLERMQQDFQVFELLSPCGPKQLVHDVEAEGRCQELASAFPYSAAAAAVSSTGAAKAAPRNCLADVTGASAPDKGGTGRSASGSRNAGAVPRGIGKPSEESTAVCTAPPTPEGPPPTLPDEVPPAASEAAKAGAAPAAGMSLVLFNTLQTVKNPWLVLRTDVDHQRQQEADPKAPAVARDGAQGSGVTAVPAKRPLGNSGVKKISSSNPLVRKRMQLVEKWQKSREKDEESEEEDYDKRKERLKQKKIEEWKEREMARCASSSREL</sequence>
<feature type="region of interest" description="Disordered" evidence="1">
    <location>
        <begin position="1"/>
        <end position="220"/>
    </location>
</feature>
<dbReference type="OrthoDB" id="195748at2759"/>
<dbReference type="AlphaFoldDB" id="U6GI27"/>
<feature type="region of interest" description="Disordered" evidence="1">
    <location>
        <begin position="599"/>
        <end position="655"/>
    </location>
</feature>
<feature type="compositionally biased region" description="Low complexity" evidence="1">
    <location>
        <begin position="175"/>
        <end position="186"/>
    </location>
</feature>
<reference evidence="3" key="2">
    <citation type="submission" date="2013-10" db="EMBL/GenBank/DDBJ databases">
        <authorList>
            <person name="Aslett M."/>
        </authorList>
    </citation>
    <scope>NUCLEOTIDE SEQUENCE</scope>
    <source>
        <strain evidence="3">Houghton</strain>
    </source>
</reference>
<feature type="domain" description="WW" evidence="2">
    <location>
        <begin position="306"/>
        <end position="334"/>
    </location>
</feature>
<accession>U6GI27</accession>
<organism evidence="3 4">
    <name type="scientific">Eimeria acervulina</name>
    <name type="common">Coccidian parasite</name>
    <dbReference type="NCBI Taxonomy" id="5801"/>
    <lineage>
        <taxon>Eukaryota</taxon>
        <taxon>Sar</taxon>
        <taxon>Alveolata</taxon>
        <taxon>Apicomplexa</taxon>
        <taxon>Conoidasida</taxon>
        <taxon>Coccidia</taxon>
        <taxon>Eucoccidiorida</taxon>
        <taxon>Eimeriorina</taxon>
        <taxon>Eimeriidae</taxon>
        <taxon>Eimeria</taxon>
    </lineage>
</organism>
<reference evidence="3" key="1">
    <citation type="submission" date="2013-10" db="EMBL/GenBank/DDBJ databases">
        <title>Genomic analysis of the causative agents of coccidiosis in chickens.</title>
        <authorList>
            <person name="Reid A.J."/>
            <person name="Blake D."/>
            <person name="Billington K."/>
            <person name="Browne H."/>
            <person name="Dunn M."/>
            <person name="Hung S."/>
            <person name="Kawahara F."/>
            <person name="Miranda-Saavedra D."/>
            <person name="Mourier T."/>
            <person name="Nagra H."/>
            <person name="Otto T.D."/>
            <person name="Rawlings N."/>
            <person name="Sanchez A."/>
            <person name="Sanders M."/>
            <person name="Subramaniam C."/>
            <person name="Tay Y."/>
            <person name="Dear P."/>
            <person name="Doerig C."/>
            <person name="Gruber A."/>
            <person name="Parkinson J."/>
            <person name="Shirley M."/>
            <person name="Wan K.L."/>
            <person name="Berriman M."/>
            <person name="Tomley F."/>
            <person name="Pain A."/>
        </authorList>
    </citation>
    <scope>NUCLEOTIDE SEQUENCE</scope>
    <source>
        <strain evidence="3">Houghton</strain>
    </source>
</reference>
<dbReference type="GeneID" id="25268159"/>
<dbReference type="Proteomes" id="UP000018050">
    <property type="component" value="Unassembled WGS sequence"/>
</dbReference>
<feature type="region of interest" description="Disordered" evidence="1">
    <location>
        <begin position="694"/>
        <end position="777"/>
    </location>
</feature>
<feature type="compositionally biased region" description="Low complexity" evidence="1">
    <location>
        <begin position="117"/>
        <end position="126"/>
    </location>
</feature>
<feature type="compositionally biased region" description="Basic and acidic residues" evidence="1">
    <location>
        <begin position="423"/>
        <end position="435"/>
    </location>
</feature>
<proteinExistence type="predicted"/>